<dbReference type="InterPro" id="IPR027417">
    <property type="entry name" value="P-loop_NTPase"/>
</dbReference>
<accession>A0A915SSF2</accession>
<dbReference type="PANTHER" id="PTHR34704">
    <property type="entry name" value="ATPASE"/>
    <property type="match status" value="1"/>
</dbReference>
<evidence type="ECO:0000259" key="1">
    <source>
        <dbReference type="Pfam" id="PF13173"/>
    </source>
</evidence>
<proteinExistence type="predicted"/>
<dbReference type="Pfam" id="PF13173">
    <property type="entry name" value="AAA_14"/>
    <property type="match status" value="1"/>
</dbReference>
<sequence length="410" mass="49198">MIIHMMNIVIRYEDLKRWEKIGNRVFVYGRRKTGKSFFIKNFTNYDYYFFIKRDGGIIDIINNKDISYDYLKDILLSRKKVVIDEFQRLQEDLLDFIHANYEKINLILITSTLFLSKKILEKHSPLLGLFEEFRIDLIDERDIIKYLIDKENGKELIEKAIYFREPWIIDFVKGNIREELARIFKENKYTFESLIGEIFNEEERELNKTYINILTSIASGKNKSTEISSYLFSKKIIEKDDPSIIQSYLKILQNIGLINKINVFNKKFDYYIISSPLLDIYFYLEGKYGISENDIVYEIIKEVVNDKIPFHVEYFFNSLLSKIYGLNYYKIVEKNYEIDISLFKFKELKIVGEVKWKDYIDKNEIKEIENKLNKFNCRKILILPNKNNLEYYPENIEVLDVNDIINLVKI</sequence>
<dbReference type="AlphaFoldDB" id="A0A915SSF2"/>
<dbReference type="PANTHER" id="PTHR34704:SF1">
    <property type="entry name" value="ATPASE"/>
    <property type="match status" value="1"/>
</dbReference>
<keyword evidence="3" id="KW-1185">Reference proteome</keyword>
<organism evidence="2 3">
    <name type="scientific">Nanobdella aerobiophila</name>
    <dbReference type="NCBI Taxonomy" id="2586965"/>
    <lineage>
        <taxon>Archaea</taxon>
        <taxon>Nanobdellota</taxon>
        <taxon>Nanobdellia</taxon>
        <taxon>Nanobdellales</taxon>
        <taxon>Nanobdellaceae</taxon>
        <taxon>Nanobdella</taxon>
    </lineage>
</organism>
<evidence type="ECO:0000313" key="2">
    <source>
        <dbReference type="EMBL" id="BBL45351.1"/>
    </source>
</evidence>
<dbReference type="InterPro" id="IPR041682">
    <property type="entry name" value="AAA_14"/>
</dbReference>
<protein>
    <submittedName>
        <fullName evidence="2">Archaeal ATPase</fullName>
    </submittedName>
</protein>
<reference evidence="3" key="1">
    <citation type="journal article" date="2022" name="Int. J. Syst. Evol. Microbiol.">
        <title>Nanobdella aerobiophila gen. nov., sp. nov., a thermoacidophilic, obligate ectosymbiotic archaeon, and proposal of Nanobdellaceae fam. nov., Nanobdellales ord. nov. and Nanobdellia class. nov.</title>
        <authorList>
            <person name="Kato S."/>
            <person name="Ogasawara A."/>
            <person name="Itoh T."/>
            <person name="Sakai H.D."/>
            <person name="Shimizu M."/>
            <person name="Yuki M."/>
            <person name="Kaneko M."/>
            <person name="Takashina T."/>
            <person name="Ohkuma M."/>
        </authorList>
    </citation>
    <scope>NUCLEOTIDE SEQUENCE [LARGE SCALE GENOMIC DNA]</scope>
    <source>
        <strain evidence="3">MJ1</strain>
    </source>
</reference>
<feature type="domain" description="AAA" evidence="1">
    <location>
        <begin position="25"/>
        <end position="118"/>
    </location>
</feature>
<evidence type="ECO:0000313" key="3">
    <source>
        <dbReference type="Proteomes" id="UP001055553"/>
    </source>
</evidence>
<gene>
    <name evidence="2" type="ORF">MJ1_0178</name>
</gene>
<dbReference type="EMBL" id="AP019769">
    <property type="protein sequence ID" value="BBL45351.1"/>
    <property type="molecule type" value="Genomic_DNA"/>
</dbReference>
<dbReference type="SUPFAM" id="SSF52540">
    <property type="entry name" value="P-loop containing nucleoside triphosphate hydrolases"/>
    <property type="match status" value="1"/>
</dbReference>
<dbReference type="Proteomes" id="UP001055553">
    <property type="component" value="Chromosome"/>
</dbReference>
<dbReference type="KEGG" id="naer:MJ1_0178"/>
<name>A0A915SSF2_9ARCH</name>